<dbReference type="RefSeq" id="WP_012617908.1">
    <property type="nucleotide sequence ID" value="NC_011832.1"/>
</dbReference>
<keyword evidence="4 5" id="KW-0472">Membrane</keyword>
<feature type="transmembrane region" description="Helical" evidence="5">
    <location>
        <begin position="106"/>
        <end position="126"/>
    </location>
</feature>
<evidence type="ECO:0000313" key="8">
    <source>
        <dbReference type="Proteomes" id="UP000002457"/>
    </source>
</evidence>
<evidence type="ECO:0000256" key="4">
    <source>
        <dbReference type="ARBA" id="ARBA00023136"/>
    </source>
</evidence>
<evidence type="ECO:0000259" key="6">
    <source>
        <dbReference type="Pfam" id="PF04893"/>
    </source>
</evidence>
<organism evidence="7 8">
    <name type="scientific">Methanosphaerula palustris (strain ATCC BAA-1556 / DSM 19958 / E1-9c)</name>
    <dbReference type="NCBI Taxonomy" id="521011"/>
    <lineage>
        <taxon>Archaea</taxon>
        <taxon>Methanobacteriati</taxon>
        <taxon>Methanobacteriota</taxon>
        <taxon>Stenosarchaea group</taxon>
        <taxon>Methanomicrobia</taxon>
        <taxon>Methanomicrobiales</taxon>
        <taxon>Methanoregulaceae</taxon>
        <taxon>Methanosphaerula</taxon>
    </lineage>
</organism>
<dbReference type="AlphaFoldDB" id="B8GHI4"/>
<dbReference type="GeneID" id="7271532"/>
<dbReference type="eggNOG" id="arCOG02054">
    <property type="taxonomic scope" value="Archaea"/>
</dbReference>
<gene>
    <name evidence="7" type="ordered locus">Mpal_1254</name>
</gene>
<dbReference type="EMBL" id="CP001338">
    <property type="protein sequence ID" value="ACL16589.1"/>
    <property type="molecule type" value="Genomic_DNA"/>
</dbReference>
<proteinExistence type="predicted"/>
<protein>
    <recommendedName>
        <fullName evidence="6">Yip1 domain-containing protein</fullName>
    </recommendedName>
</protein>
<feature type="transmembrane region" description="Helical" evidence="5">
    <location>
        <begin position="156"/>
        <end position="177"/>
    </location>
</feature>
<feature type="transmembrane region" description="Helical" evidence="5">
    <location>
        <begin position="189"/>
        <end position="207"/>
    </location>
</feature>
<reference evidence="7 8" key="1">
    <citation type="journal article" date="2015" name="Genome Announc.">
        <title>Complete Genome Sequence of Methanosphaerula palustris E1-9CT, a Hydrogenotrophic Methanogen Isolated from a Minerotrophic Fen Peatland.</title>
        <authorList>
            <person name="Cadillo-Quiroz H."/>
            <person name="Browne P."/>
            <person name="Kyrpides N."/>
            <person name="Woyke T."/>
            <person name="Goodwin L."/>
            <person name="Detter C."/>
            <person name="Yavitt J.B."/>
            <person name="Zinder S.H."/>
        </authorList>
    </citation>
    <scope>NUCLEOTIDE SEQUENCE [LARGE SCALE GENOMIC DNA]</scope>
    <source>
        <strain evidence="8">ATCC BAA-1556 / DSM 19958 / E1-9c</strain>
    </source>
</reference>
<evidence type="ECO:0000256" key="5">
    <source>
        <dbReference type="SAM" id="Phobius"/>
    </source>
</evidence>
<sequence length="209" mass="22473">MENTNPILALLTPGVFFAAKKQDPFDLRIPALLVLISGFGGAGTGYLNSQIQNQLIGHTPTSLDPLLTLASAILMAYLVWVIVTGIFTIISRILFGGGEFLQLLQFTSYGFIPGFIGSLITIPVLAPFTGSLRLPALGDPQMIGAMVDQIQHTQTMQMVTLIGIICLLWSGYIWIFGVREAEDLSTHHAAIIVCIPIIIAVAVKIIGVL</sequence>
<dbReference type="OrthoDB" id="116519at2157"/>
<dbReference type="InterPro" id="IPR006977">
    <property type="entry name" value="Yip1_dom"/>
</dbReference>
<feature type="transmembrane region" description="Helical" evidence="5">
    <location>
        <begin position="29"/>
        <end position="47"/>
    </location>
</feature>
<feature type="domain" description="Yip1" evidence="6">
    <location>
        <begin position="10"/>
        <end position="202"/>
    </location>
</feature>
<dbReference type="Proteomes" id="UP000002457">
    <property type="component" value="Chromosome"/>
</dbReference>
<evidence type="ECO:0000256" key="1">
    <source>
        <dbReference type="ARBA" id="ARBA00004141"/>
    </source>
</evidence>
<accession>B8GHI4</accession>
<keyword evidence="2 5" id="KW-0812">Transmembrane</keyword>
<name>B8GHI4_METPE</name>
<dbReference type="GO" id="GO:0016020">
    <property type="term" value="C:membrane"/>
    <property type="evidence" value="ECO:0007669"/>
    <property type="project" value="UniProtKB-SubCell"/>
</dbReference>
<dbReference type="STRING" id="521011.Mpal_1254"/>
<evidence type="ECO:0000313" key="7">
    <source>
        <dbReference type="EMBL" id="ACL16589.1"/>
    </source>
</evidence>
<feature type="transmembrane region" description="Helical" evidence="5">
    <location>
        <begin position="67"/>
        <end position="94"/>
    </location>
</feature>
<evidence type="ECO:0000256" key="3">
    <source>
        <dbReference type="ARBA" id="ARBA00022989"/>
    </source>
</evidence>
<evidence type="ECO:0000256" key="2">
    <source>
        <dbReference type="ARBA" id="ARBA00022692"/>
    </source>
</evidence>
<dbReference type="Pfam" id="PF04893">
    <property type="entry name" value="Yip1"/>
    <property type="match status" value="1"/>
</dbReference>
<dbReference type="HOGENOM" id="CLU_111437_0_0_2"/>
<keyword evidence="3 5" id="KW-1133">Transmembrane helix</keyword>
<keyword evidence="8" id="KW-1185">Reference proteome</keyword>
<dbReference type="KEGG" id="mpl:Mpal_1254"/>
<comment type="subcellular location">
    <subcellularLocation>
        <location evidence="1">Membrane</location>
        <topology evidence="1">Multi-pass membrane protein</topology>
    </subcellularLocation>
</comment>